<dbReference type="AlphaFoldDB" id="A0A444FCJ4"/>
<gene>
    <name evidence="2" type="ORF">B296_00008847</name>
</gene>
<proteinExistence type="predicted"/>
<name>A0A444FCJ4_ENSVE</name>
<protein>
    <submittedName>
        <fullName evidence="2">Uncharacterized protein</fullName>
    </submittedName>
</protein>
<dbReference type="Proteomes" id="UP000287651">
    <property type="component" value="Unassembled WGS sequence"/>
</dbReference>
<evidence type="ECO:0000256" key="1">
    <source>
        <dbReference type="SAM" id="MobiDB-lite"/>
    </source>
</evidence>
<organism evidence="2 3">
    <name type="scientific">Ensete ventricosum</name>
    <name type="common">Abyssinian banana</name>
    <name type="synonym">Musa ensete</name>
    <dbReference type="NCBI Taxonomy" id="4639"/>
    <lineage>
        <taxon>Eukaryota</taxon>
        <taxon>Viridiplantae</taxon>
        <taxon>Streptophyta</taxon>
        <taxon>Embryophyta</taxon>
        <taxon>Tracheophyta</taxon>
        <taxon>Spermatophyta</taxon>
        <taxon>Magnoliopsida</taxon>
        <taxon>Liliopsida</taxon>
        <taxon>Zingiberales</taxon>
        <taxon>Musaceae</taxon>
        <taxon>Ensete</taxon>
    </lineage>
</organism>
<evidence type="ECO:0000313" key="2">
    <source>
        <dbReference type="EMBL" id="RRT79042.1"/>
    </source>
</evidence>
<dbReference type="EMBL" id="AMZH03001511">
    <property type="protein sequence ID" value="RRT79042.1"/>
    <property type="molecule type" value="Genomic_DNA"/>
</dbReference>
<accession>A0A444FCJ4</accession>
<sequence>MSDKGNMDRPICVANAPVEVRKSSDHGQPNSSSAKESTVCRPLVEAPSSNLMNSTCVKVCQLQSCCNASWNVDQSSRMFMDTVNNDASDSAKPPNDRTFSGNLSISAEAQSSLLIQGKKFILI</sequence>
<reference evidence="2 3" key="1">
    <citation type="journal article" date="2014" name="Agronomy (Basel)">
        <title>A Draft Genome Sequence for Ensete ventricosum, the Drought-Tolerant Tree Against Hunger.</title>
        <authorList>
            <person name="Harrison J."/>
            <person name="Moore K.A."/>
            <person name="Paszkiewicz K."/>
            <person name="Jones T."/>
            <person name="Grant M."/>
            <person name="Ambacheew D."/>
            <person name="Muzemil S."/>
            <person name="Studholme D.J."/>
        </authorList>
    </citation>
    <scope>NUCLEOTIDE SEQUENCE [LARGE SCALE GENOMIC DNA]</scope>
</reference>
<evidence type="ECO:0000313" key="3">
    <source>
        <dbReference type="Proteomes" id="UP000287651"/>
    </source>
</evidence>
<comment type="caution">
    <text evidence="2">The sequence shown here is derived from an EMBL/GenBank/DDBJ whole genome shotgun (WGS) entry which is preliminary data.</text>
</comment>
<feature type="region of interest" description="Disordered" evidence="1">
    <location>
        <begin position="1"/>
        <end position="39"/>
    </location>
</feature>
<feature type="compositionally biased region" description="Polar residues" evidence="1">
    <location>
        <begin position="26"/>
        <end position="36"/>
    </location>
</feature>